<sequence>MLFKSVQIVITMLNRGLIKFGLVLEFITEFLYFILILFPRYFGFIFILPIILTYLLSSIMMYLGFNEYSHSLSVGSIGAALLMLGSLVILVTHIISMSYLISMVGMGIIFLGDISISLFFWRTAQRGFLIKIGAVLNAIPIIAFIGSILLAIGIDYVEDLG</sequence>
<feature type="transmembrane region" description="Helical" evidence="1">
    <location>
        <begin position="20"/>
        <end position="38"/>
    </location>
</feature>
<dbReference type="Proteomes" id="UP001060771">
    <property type="component" value="Chromosome"/>
</dbReference>
<gene>
    <name evidence="2" type="ORF">Vsou_09700</name>
</gene>
<feature type="transmembrane region" description="Helical" evidence="1">
    <location>
        <begin position="101"/>
        <end position="121"/>
    </location>
</feature>
<organism evidence="2 3">
    <name type="scientific">Vulcanisaeta souniana JCM 11219</name>
    <dbReference type="NCBI Taxonomy" id="1293586"/>
    <lineage>
        <taxon>Archaea</taxon>
        <taxon>Thermoproteota</taxon>
        <taxon>Thermoprotei</taxon>
        <taxon>Thermoproteales</taxon>
        <taxon>Thermoproteaceae</taxon>
        <taxon>Vulcanisaeta</taxon>
    </lineage>
</organism>
<evidence type="ECO:0000313" key="2">
    <source>
        <dbReference type="EMBL" id="BDR91877.1"/>
    </source>
</evidence>
<reference evidence="3" key="1">
    <citation type="submission" date="2022-09" db="EMBL/GenBank/DDBJ databases">
        <title>Complete genome sequence of Vulcanisaeta souniana.</title>
        <authorList>
            <person name="Kato S."/>
            <person name="Itoh T."/>
            <person name="Ohkuma M."/>
        </authorList>
    </citation>
    <scope>NUCLEOTIDE SEQUENCE [LARGE SCALE GENOMIC DNA]</scope>
    <source>
        <strain evidence="3">JCM 11219</strain>
    </source>
</reference>
<keyword evidence="1" id="KW-1133">Transmembrane helix</keyword>
<keyword evidence="1" id="KW-0472">Membrane</keyword>
<protein>
    <submittedName>
        <fullName evidence="2">Uncharacterized protein</fullName>
    </submittedName>
</protein>
<dbReference type="EMBL" id="AP026830">
    <property type="protein sequence ID" value="BDR91877.1"/>
    <property type="molecule type" value="Genomic_DNA"/>
</dbReference>
<accession>A0ABM8BLK0</accession>
<evidence type="ECO:0000313" key="3">
    <source>
        <dbReference type="Proteomes" id="UP001060771"/>
    </source>
</evidence>
<feature type="transmembrane region" description="Helical" evidence="1">
    <location>
        <begin position="128"/>
        <end position="154"/>
    </location>
</feature>
<keyword evidence="3" id="KW-1185">Reference proteome</keyword>
<name>A0ABM8BLK0_9CREN</name>
<keyword evidence="1" id="KW-0812">Transmembrane</keyword>
<feature type="transmembrane region" description="Helical" evidence="1">
    <location>
        <begin position="44"/>
        <end position="65"/>
    </location>
</feature>
<feature type="transmembrane region" description="Helical" evidence="1">
    <location>
        <begin position="72"/>
        <end position="95"/>
    </location>
</feature>
<evidence type="ECO:0000256" key="1">
    <source>
        <dbReference type="SAM" id="Phobius"/>
    </source>
</evidence>
<proteinExistence type="predicted"/>